<reference evidence="3 4" key="1">
    <citation type="submission" date="2019-10" db="EMBL/GenBank/DDBJ databases">
        <authorList>
            <person name="Palmer J.M."/>
        </authorList>
    </citation>
    <scope>NUCLEOTIDE SEQUENCE [LARGE SCALE GENOMIC DNA]</scope>
    <source>
        <strain evidence="3 4">TWF730</strain>
    </source>
</reference>
<evidence type="ECO:0000313" key="3">
    <source>
        <dbReference type="EMBL" id="KAK6358461.1"/>
    </source>
</evidence>
<protein>
    <submittedName>
        <fullName evidence="3">Uncharacterized protein</fullName>
    </submittedName>
</protein>
<organism evidence="3 4">
    <name type="scientific">Orbilia blumenaviensis</name>
    <dbReference type="NCBI Taxonomy" id="1796055"/>
    <lineage>
        <taxon>Eukaryota</taxon>
        <taxon>Fungi</taxon>
        <taxon>Dikarya</taxon>
        <taxon>Ascomycota</taxon>
        <taxon>Pezizomycotina</taxon>
        <taxon>Orbiliomycetes</taxon>
        <taxon>Orbiliales</taxon>
        <taxon>Orbiliaceae</taxon>
        <taxon>Orbilia</taxon>
    </lineage>
</organism>
<evidence type="ECO:0000256" key="1">
    <source>
        <dbReference type="SAM" id="MobiDB-lite"/>
    </source>
</evidence>
<sequence>MDIYPFLDWIRYMVVRLFITLGLLCILPIFILFLLEPLVYILRFVEDCLPSSISSKKPVRQTSMSIANLSSITSETNPGSKNGVKRREEVLGQDASKQAAAEG</sequence>
<feature type="compositionally biased region" description="Polar residues" evidence="1">
    <location>
        <begin position="70"/>
        <end position="80"/>
    </location>
</feature>
<keyword evidence="4" id="KW-1185">Reference proteome</keyword>
<proteinExistence type="predicted"/>
<evidence type="ECO:0000256" key="2">
    <source>
        <dbReference type="SAM" id="Phobius"/>
    </source>
</evidence>
<dbReference type="Proteomes" id="UP001373714">
    <property type="component" value="Unassembled WGS sequence"/>
</dbReference>
<keyword evidence="2" id="KW-0812">Transmembrane</keyword>
<keyword evidence="2" id="KW-0472">Membrane</keyword>
<dbReference type="AlphaFoldDB" id="A0AAV9VC42"/>
<name>A0AAV9VC42_9PEZI</name>
<keyword evidence="2" id="KW-1133">Transmembrane helix</keyword>
<gene>
    <name evidence="3" type="ORF">TWF730_007795</name>
</gene>
<feature type="transmembrane region" description="Helical" evidence="2">
    <location>
        <begin position="12"/>
        <end position="35"/>
    </location>
</feature>
<accession>A0AAV9VC42</accession>
<dbReference type="EMBL" id="JAVHNS010000004">
    <property type="protein sequence ID" value="KAK6358461.1"/>
    <property type="molecule type" value="Genomic_DNA"/>
</dbReference>
<comment type="caution">
    <text evidence="3">The sequence shown here is derived from an EMBL/GenBank/DDBJ whole genome shotgun (WGS) entry which is preliminary data.</text>
</comment>
<evidence type="ECO:0000313" key="4">
    <source>
        <dbReference type="Proteomes" id="UP001373714"/>
    </source>
</evidence>
<feature type="region of interest" description="Disordered" evidence="1">
    <location>
        <begin position="70"/>
        <end position="103"/>
    </location>
</feature>